<reference evidence="1" key="1">
    <citation type="submission" date="2009-09" db="EMBL/GenBank/DDBJ databases">
        <authorList>
            <person name="Weinstock G."/>
            <person name="Sodergren E."/>
            <person name="Clifton S."/>
            <person name="Fulton L."/>
            <person name="Fulton B."/>
            <person name="Courtney L."/>
            <person name="Fronick C."/>
            <person name="Harrison M."/>
            <person name="Strong C."/>
            <person name="Farmer C."/>
            <person name="Delahaunty K."/>
            <person name="Markovic C."/>
            <person name="Hall O."/>
            <person name="Minx P."/>
            <person name="Tomlinson C."/>
            <person name="Mitreva M."/>
            <person name="Nelson J."/>
            <person name="Hou S."/>
            <person name="Wollam A."/>
            <person name="Pepin K.H."/>
            <person name="Johnson M."/>
            <person name="Bhonagiri V."/>
            <person name="Nash W.E."/>
            <person name="Warren W."/>
            <person name="Chinwalla A."/>
            <person name="Mardis E.R."/>
            <person name="Wilson R.K."/>
        </authorList>
    </citation>
    <scope>NUCLEOTIDE SEQUENCE [LARGE SCALE GENOMIC DNA]</scope>
    <source>
        <strain evidence="1">ATCC 51259</strain>
    </source>
</reference>
<dbReference type="HOGENOM" id="CLU_3139292_0_0_10"/>
<evidence type="ECO:0000313" key="2">
    <source>
        <dbReference type="Proteomes" id="UP000003460"/>
    </source>
</evidence>
<accession>C9LDP2</accession>
<protein>
    <submittedName>
        <fullName evidence="1">Uncharacterized protein</fullName>
    </submittedName>
</protein>
<dbReference type="AlphaFoldDB" id="C9LDP2"/>
<keyword evidence="2" id="KW-1185">Reference proteome</keyword>
<proteinExistence type="predicted"/>
<dbReference type="Proteomes" id="UP000003460">
    <property type="component" value="Unassembled WGS sequence"/>
</dbReference>
<dbReference type="STRING" id="626522.GCWU000325_00314"/>
<dbReference type="EMBL" id="ACIJ02000005">
    <property type="protein sequence ID" value="EEX72796.1"/>
    <property type="molecule type" value="Genomic_DNA"/>
</dbReference>
<organism evidence="1 2">
    <name type="scientific">Alloprevotella tannerae ATCC 51259</name>
    <dbReference type="NCBI Taxonomy" id="626522"/>
    <lineage>
        <taxon>Bacteria</taxon>
        <taxon>Pseudomonadati</taxon>
        <taxon>Bacteroidota</taxon>
        <taxon>Bacteroidia</taxon>
        <taxon>Bacteroidales</taxon>
        <taxon>Prevotellaceae</taxon>
        <taxon>Alloprevotella</taxon>
    </lineage>
</organism>
<name>C9LDP2_9BACT</name>
<comment type="caution">
    <text evidence="1">The sequence shown here is derived from an EMBL/GenBank/DDBJ whole genome shotgun (WGS) entry which is preliminary data.</text>
</comment>
<evidence type="ECO:0000313" key="1">
    <source>
        <dbReference type="EMBL" id="EEX72796.1"/>
    </source>
</evidence>
<sequence length="49" mass="5820">MGHEVPTLRYDLFRFKIIFSHFFQSILKVRVSVVQLYSTATKYEALHSD</sequence>
<gene>
    <name evidence="1" type="ORF">GCWU000325_00314</name>
</gene>